<accession>A0ABP0VZD4</accession>
<sequence>MIELYARAQSSRTRLEEEMSSETTKAAAWAVFQHHGGSTNYNRSCGIGVRRATRFKIEAQMTTNHGGGGHSEGLHAGGVATSLCSSSRTVKNHRWDAGSTLFDSYELDSLSKQFDRAFFFQLHHQPSSSCCSSSSHTTPEEELFLSSSFSSSSSATTRSLTSCRDEESLRCQSSPSSSSFLDTTRMTSPFSRHQSHRDARVLPSERMRDSVEDSYTLEHRCPFQSQGANPMQRPVVSSIDANTAYRDEHHQHHERDEAPTTTTVDGQNAAAGASGKSPGRSSVSSCCMEKGAMAEEIQAQKLLHEEEDKEQEREREREQAAARGLQFAGHTPNPLNLSQRKSRSCVDYKSSRSDVSADGGGPMMRQSFQEKLRSFFHKARISPQDSSPHKLGRKSYTGPENSSSSFSSSSSSSPLYGSWSYWNHVDDNKKHNDTPDESDELLYKSHHRHKHRLLSLRKSGREKKLDAAASDPAVAAAAPAVAPTTTTTAASDCHKPRGSKQKKSGSMLFRSVTHALQASLPHFGGGGGGGSESPRHRKSSNVTEHKHHHTIYHHHHVVIHQQQQQQQLQQQQQSEQQLQLEDYELKLQDIIDRRVPRKTFEEHQARRISFEDRK</sequence>
<proteinExistence type="predicted"/>
<evidence type="ECO:0000313" key="1">
    <source>
        <dbReference type="EMBL" id="CAK9259291.1"/>
    </source>
</evidence>
<dbReference type="PANTHER" id="PTHR34665:SF4">
    <property type="entry name" value="DUF3741 DOMAIN-CONTAINING PROTEIN"/>
    <property type="match status" value="1"/>
</dbReference>
<name>A0ABP0VZD4_9BRYO</name>
<organism evidence="1 2">
    <name type="scientific">Sphagnum jensenii</name>
    <dbReference type="NCBI Taxonomy" id="128206"/>
    <lineage>
        <taxon>Eukaryota</taxon>
        <taxon>Viridiplantae</taxon>
        <taxon>Streptophyta</taxon>
        <taxon>Embryophyta</taxon>
        <taxon>Bryophyta</taxon>
        <taxon>Sphagnophytina</taxon>
        <taxon>Sphagnopsida</taxon>
        <taxon>Sphagnales</taxon>
        <taxon>Sphagnaceae</taxon>
        <taxon>Sphagnum</taxon>
    </lineage>
</organism>
<reference evidence="1" key="1">
    <citation type="submission" date="2024-02" db="EMBL/GenBank/DDBJ databases">
        <authorList>
            <consortium name="ELIXIR-Norway"/>
            <consortium name="Elixir Norway"/>
        </authorList>
    </citation>
    <scope>NUCLEOTIDE SEQUENCE</scope>
</reference>
<evidence type="ECO:0000313" key="2">
    <source>
        <dbReference type="Proteomes" id="UP001497444"/>
    </source>
</evidence>
<dbReference type="Proteomes" id="UP001497444">
    <property type="component" value="Chromosome 12"/>
</dbReference>
<gene>
    <name evidence="1" type="ORF">CSSPJE1EN1_LOCUS4769</name>
</gene>
<protein>
    <submittedName>
        <fullName evidence="1">Uncharacterized protein</fullName>
    </submittedName>
</protein>
<dbReference type="EMBL" id="OZ020107">
    <property type="protein sequence ID" value="CAK9259291.1"/>
    <property type="molecule type" value="Genomic_DNA"/>
</dbReference>
<dbReference type="PANTHER" id="PTHR34665">
    <property type="entry name" value="DUF3741 DOMAIN-CONTAINING PROTEIN"/>
    <property type="match status" value="1"/>
</dbReference>
<keyword evidence="2" id="KW-1185">Reference proteome</keyword>